<dbReference type="GeneID" id="25913516"/>
<feature type="non-terminal residue" evidence="1">
    <location>
        <position position="86"/>
    </location>
</feature>
<reference evidence="1 2" key="1">
    <citation type="submission" date="2011-02" db="EMBL/GenBank/DDBJ databases">
        <title>The Genome Sequence of Sphaeroforma arctica JP610.</title>
        <authorList>
            <consortium name="The Broad Institute Genome Sequencing Platform"/>
            <person name="Russ C."/>
            <person name="Cuomo C."/>
            <person name="Young S.K."/>
            <person name="Zeng Q."/>
            <person name="Gargeya S."/>
            <person name="Alvarado L."/>
            <person name="Berlin A."/>
            <person name="Chapman S.B."/>
            <person name="Chen Z."/>
            <person name="Freedman E."/>
            <person name="Gellesch M."/>
            <person name="Goldberg J."/>
            <person name="Griggs A."/>
            <person name="Gujja S."/>
            <person name="Heilman E."/>
            <person name="Heiman D."/>
            <person name="Howarth C."/>
            <person name="Mehta T."/>
            <person name="Neiman D."/>
            <person name="Pearson M."/>
            <person name="Roberts A."/>
            <person name="Saif S."/>
            <person name="Shea T."/>
            <person name="Shenoy N."/>
            <person name="Sisk P."/>
            <person name="Stolte C."/>
            <person name="Sykes S."/>
            <person name="White J."/>
            <person name="Yandava C."/>
            <person name="Burger G."/>
            <person name="Gray M.W."/>
            <person name="Holland P.W.H."/>
            <person name="King N."/>
            <person name="Lang F.B.F."/>
            <person name="Roger A.J."/>
            <person name="Ruiz-Trillo I."/>
            <person name="Haas B."/>
            <person name="Nusbaum C."/>
            <person name="Birren B."/>
        </authorList>
    </citation>
    <scope>NUCLEOTIDE SEQUENCE [LARGE SCALE GENOMIC DNA]</scope>
    <source>
        <strain evidence="1 2">JP610</strain>
    </source>
</reference>
<proteinExistence type="predicted"/>
<evidence type="ECO:0000313" key="2">
    <source>
        <dbReference type="Proteomes" id="UP000054560"/>
    </source>
</evidence>
<organism evidence="1 2">
    <name type="scientific">Sphaeroforma arctica JP610</name>
    <dbReference type="NCBI Taxonomy" id="667725"/>
    <lineage>
        <taxon>Eukaryota</taxon>
        <taxon>Ichthyosporea</taxon>
        <taxon>Ichthyophonida</taxon>
        <taxon>Sphaeroforma</taxon>
    </lineage>
</organism>
<accession>A0A0L0FCG8</accession>
<feature type="non-terminal residue" evidence="1">
    <location>
        <position position="1"/>
    </location>
</feature>
<evidence type="ECO:0000313" key="1">
    <source>
        <dbReference type="EMBL" id="KNC74439.1"/>
    </source>
</evidence>
<sequence length="86" mass="9473">CPLAFLHRTTCAAYIRLLYLITFETASNVARVALLRDERVAKNITTGSDAVVLDRAAVDHSQAGLIGDLINLFLGRDMSEAPQWIE</sequence>
<name>A0A0L0FCG8_9EUKA</name>
<dbReference type="AlphaFoldDB" id="A0A0L0FCG8"/>
<dbReference type="Proteomes" id="UP000054560">
    <property type="component" value="Unassembled WGS sequence"/>
</dbReference>
<protein>
    <submittedName>
        <fullName evidence="1">Uncharacterized protein</fullName>
    </submittedName>
</protein>
<dbReference type="RefSeq" id="XP_014148341.1">
    <property type="nucleotide sequence ID" value="XM_014292866.1"/>
</dbReference>
<dbReference type="EMBL" id="KQ244406">
    <property type="protein sequence ID" value="KNC74439.1"/>
    <property type="molecule type" value="Genomic_DNA"/>
</dbReference>
<gene>
    <name evidence="1" type="ORF">SARC_13012</name>
</gene>
<keyword evidence="2" id="KW-1185">Reference proteome</keyword>